<dbReference type="PANTHER" id="PTHR31278">
    <property type="entry name" value="CHCHD1"/>
    <property type="match status" value="1"/>
</dbReference>
<dbReference type="EnsemblMetazoa" id="XM_008205579">
    <property type="protein sequence ID" value="XP_008203801"/>
    <property type="gene ID" value="LOC100120255"/>
</dbReference>
<dbReference type="Proteomes" id="UP000002358">
    <property type="component" value="Chromosome 3"/>
</dbReference>
<sequence>MRFTYILAATHAPGKGRCPQPPNKTPFQEILPLRLKDRVSGKSDKKAEGSCLQEMILVLSCLQKNEYENKLCQKEVDQFKSCFQKFQDVSFQSKRAKEKGILVPGDKNLTHKQVKKLFKTRPMFLHWKN</sequence>
<proteinExistence type="predicted"/>
<dbReference type="Pfam" id="PF06747">
    <property type="entry name" value="CHCH"/>
    <property type="match status" value="1"/>
</dbReference>
<dbReference type="InterPro" id="IPR009069">
    <property type="entry name" value="Cys_alpha_HP_mot_SF"/>
</dbReference>
<dbReference type="InParanoid" id="A0A7M7H3A1"/>
<dbReference type="PANTHER" id="PTHR31278:SF2">
    <property type="entry name" value="SMALL RIBOSOMAL SUBUNIT PROTEIN MS37"/>
    <property type="match status" value="1"/>
</dbReference>
<dbReference type="InterPro" id="IPR033620">
    <property type="entry name" value="Ribosomal_mS37_met"/>
</dbReference>
<dbReference type="GO" id="GO:0005654">
    <property type="term" value="C:nucleoplasm"/>
    <property type="evidence" value="ECO:0007669"/>
    <property type="project" value="TreeGrafter"/>
</dbReference>
<keyword evidence="4" id="KW-1185">Reference proteome</keyword>
<name>A0A7M7H3A1_NASVI</name>
<dbReference type="OMA" id="CVTEMSM"/>
<dbReference type="SMR" id="A0A7M7H3A1"/>
<feature type="domain" description="CHCH" evidence="2">
    <location>
        <begin position="51"/>
        <end position="85"/>
    </location>
</feature>
<evidence type="ECO:0000256" key="1">
    <source>
        <dbReference type="ARBA" id="ARBA00023157"/>
    </source>
</evidence>
<organism evidence="3 4">
    <name type="scientific">Nasonia vitripennis</name>
    <name type="common">Parasitic wasp</name>
    <dbReference type="NCBI Taxonomy" id="7425"/>
    <lineage>
        <taxon>Eukaryota</taxon>
        <taxon>Metazoa</taxon>
        <taxon>Ecdysozoa</taxon>
        <taxon>Arthropoda</taxon>
        <taxon>Hexapoda</taxon>
        <taxon>Insecta</taxon>
        <taxon>Pterygota</taxon>
        <taxon>Neoptera</taxon>
        <taxon>Endopterygota</taxon>
        <taxon>Hymenoptera</taxon>
        <taxon>Apocrita</taxon>
        <taxon>Proctotrupomorpha</taxon>
        <taxon>Chalcidoidea</taxon>
        <taxon>Pteromalidae</taxon>
        <taxon>Pteromalinae</taxon>
        <taxon>Nasonia</taxon>
    </lineage>
</organism>
<dbReference type="FunCoup" id="A0A7M7H3A1">
    <property type="interactions" value="1102"/>
</dbReference>
<evidence type="ECO:0000259" key="2">
    <source>
        <dbReference type="Pfam" id="PF06747"/>
    </source>
</evidence>
<gene>
    <name evidence="3" type="primary">100120255</name>
</gene>
<keyword evidence="1" id="KW-1015">Disulfide bond</keyword>
<dbReference type="PROSITE" id="PS51808">
    <property type="entry name" value="CHCH"/>
    <property type="match status" value="1"/>
</dbReference>
<dbReference type="InterPro" id="IPR010625">
    <property type="entry name" value="CHCH"/>
</dbReference>
<evidence type="ECO:0000313" key="4">
    <source>
        <dbReference type="Proteomes" id="UP000002358"/>
    </source>
</evidence>
<dbReference type="OrthoDB" id="5825849at2759"/>
<dbReference type="AlphaFoldDB" id="A0A7M7H3A1"/>
<reference evidence="3" key="1">
    <citation type="submission" date="2021-01" db="UniProtKB">
        <authorList>
            <consortium name="EnsemblMetazoa"/>
        </authorList>
    </citation>
    <scope>IDENTIFICATION</scope>
</reference>
<dbReference type="GO" id="GO:0032543">
    <property type="term" value="P:mitochondrial translation"/>
    <property type="evidence" value="ECO:0007669"/>
    <property type="project" value="InterPro"/>
</dbReference>
<accession>A0A7M7H3A1</accession>
<protein>
    <recommendedName>
        <fullName evidence="2">CHCH domain-containing protein</fullName>
    </recommendedName>
</protein>
<dbReference type="Gene3D" id="1.10.287.1130">
    <property type="entry name" value="CytochromE C oxidase copper chaperone"/>
    <property type="match status" value="1"/>
</dbReference>
<dbReference type="SUPFAM" id="SSF47072">
    <property type="entry name" value="Cysteine alpha-hairpin motif"/>
    <property type="match status" value="1"/>
</dbReference>
<dbReference type="GO" id="GO:0003723">
    <property type="term" value="F:RNA binding"/>
    <property type="evidence" value="ECO:0007669"/>
    <property type="project" value="TreeGrafter"/>
</dbReference>
<evidence type="ECO:0000313" key="3">
    <source>
        <dbReference type="EnsemblMetazoa" id="XP_008203801"/>
    </source>
</evidence>
<dbReference type="KEGG" id="nvi:100120255"/>
<dbReference type="GO" id="GO:0005761">
    <property type="term" value="C:mitochondrial ribosome"/>
    <property type="evidence" value="ECO:0007669"/>
    <property type="project" value="InterPro"/>
</dbReference>